<organism evidence="19 20">
    <name type="scientific">Caballeronia fortuita</name>
    <dbReference type="NCBI Taxonomy" id="1777138"/>
    <lineage>
        <taxon>Bacteria</taxon>
        <taxon>Pseudomonadati</taxon>
        <taxon>Pseudomonadota</taxon>
        <taxon>Betaproteobacteria</taxon>
        <taxon>Burkholderiales</taxon>
        <taxon>Burkholderiaceae</taxon>
        <taxon>Caballeronia</taxon>
    </lineage>
</organism>
<evidence type="ECO:0000256" key="8">
    <source>
        <dbReference type="ARBA" id="ARBA00023047"/>
    </source>
</evidence>
<dbReference type="EMBL" id="FCNX02000001">
    <property type="protein sequence ID" value="SAK39262.1"/>
    <property type="molecule type" value="Genomic_DNA"/>
</dbReference>
<evidence type="ECO:0000259" key="16">
    <source>
        <dbReference type="Pfam" id="PF02563"/>
    </source>
</evidence>
<dbReference type="GO" id="GO:0009279">
    <property type="term" value="C:cell outer membrane"/>
    <property type="evidence" value="ECO:0007669"/>
    <property type="project" value="UniProtKB-SubCell"/>
</dbReference>
<comment type="similarity">
    <text evidence="2">Belongs to the BexD/CtrA/VexA family.</text>
</comment>
<evidence type="ECO:0000256" key="7">
    <source>
        <dbReference type="ARBA" id="ARBA00022729"/>
    </source>
</evidence>
<comment type="subcellular location">
    <subcellularLocation>
        <location evidence="1">Cell outer membrane</location>
        <topology evidence="1">Multi-pass membrane protein</topology>
    </subcellularLocation>
</comment>
<keyword evidence="5" id="KW-0762">Sugar transport</keyword>
<dbReference type="OrthoDB" id="9815244at2"/>
<evidence type="ECO:0000256" key="11">
    <source>
        <dbReference type="ARBA" id="ARBA00023136"/>
    </source>
</evidence>
<evidence type="ECO:0000259" key="18">
    <source>
        <dbReference type="Pfam" id="PF22461"/>
    </source>
</evidence>
<evidence type="ECO:0000256" key="1">
    <source>
        <dbReference type="ARBA" id="ARBA00004571"/>
    </source>
</evidence>
<evidence type="ECO:0000256" key="2">
    <source>
        <dbReference type="ARBA" id="ARBA00009450"/>
    </source>
</evidence>
<dbReference type="InterPro" id="IPR049712">
    <property type="entry name" value="Poly_export"/>
</dbReference>
<feature type="domain" description="SLBB" evidence="18">
    <location>
        <begin position="268"/>
        <end position="351"/>
    </location>
</feature>
<keyword evidence="4" id="KW-1134">Transmembrane beta strand</keyword>
<protein>
    <submittedName>
        <fullName evidence="19">Polysaccharide export protein</fullName>
    </submittedName>
</protein>
<reference evidence="19" key="1">
    <citation type="submission" date="2016-01" db="EMBL/GenBank/DDBJ databases">
        <authorList>
            <person name="Peeters C."/>
        </authorList>
    </citation>
    <scope>NUCLEOTIDE SEQUENCE</scope>
    <source>
        <strain evidence="19">LMG 29320</strain>
    </source>
</reference>
<keyword evidence="12" id="KW-0564">Palmitate</keyword>
<name>A0A157Z1A4_9BURK</name>
<dbReference type="STRING" id="1777138.AWB77_00062"/>
<dbReference type="Pfam" id="PF02563">
    <property type="entry name" value="Poly_export"/>
    <property type="match status" value="1"/>
</dbReference>
<keyword evidence="13" id="KW-0998">Cell outer membrane</keyword>
<dbReference type="InterPro" id="IPR054765">
    <property type="entry name" value="SLBB_dom"/>
</dbReference>
<keyword evidence="14" id="KW-0449">Lipoprotein</keyword>
<feature type="signal peptide" evidence="15">
    <location>
        <begin position="1"/>
        <end position="26"/>
    </location>
</feature>
<dbReference type="GO" id="GO:0006811">
    <property type="term" value="P:monoatomic ion transport"/>
    <property type="evidence" value="ECO:0007669"/>
    <property type="project" value="UniProtKB-KW"/>
</dbReference>
<keyword evidence="11" id="KW-0472">Membrane</keyword>
<evidence type="ECO:0000313" key="19">
    <source>
        <dbReference type="EMBL" id="SAK39262.1"/>
    </source>
</evidence>
<dbReference type="GO" id="GO:0046930">
    <property type="term" value="C:pore complex"/>
    <property type="evidence" value="ECO:0007669"/>
    <property type="project" value="UniProtKB-KW"/>
</dbReference>
<keyword evidence="20" id="KW-1185">Reference proteome</keyword>
<feature type="domain" description="SLBB" evidence="18">
    <location>
        <begin position="182"/>
        <end position="261"/>
    </location>
</feature>
<keyword evidence="7 15" id="KW-0732">Signal</keyword>
<proteinExistence type="inferred from homology"/>
<dbReference type="Gene3D" id="3.10.560.10">
    <property type="entry name" value="Outer membrane lipoprotein wza domain like"/>
    <property type="match status" value="2"/>
</dbReference>
<gene>
    <name evidence="19" type="ORF">AWB77_00062</name>
</gene>
<evidence type="ECO:0000256" key="4">
    <source>
        <dbReference type="ARBA" id="ARBA00022452"/>
    </source>
</evidence>
<dbReference type="Pfam" id="PF22461">
    <property type="entry name" value="SLBB_2"/>
    <property type="match status" value="2"/>
</dbReference>
<evidence type="ECO:0000256" key="3">
    <source>
        <dbReference type="ARBA" id="ARBA00022448"/>
    </source>
</evidence>
<dbReference type="InterPro" id="IPR003715">
    <property type="entry name" value="Poly_export_N"/>
</dbReference>
<evidence type="ECO:0000256" key="12">
    <source>
        <dbReference type="ARBA" id="ARBA00023139"/>
    </source>
</evidence>
<sequence>MHFLRRTKSALLAAVPPLLLSACAFAPGMHFDPSVPVDPTDASSTPHVTAITPELLRQQKSLREAETGDTYRSLIGSPKHYVIGPADVLSIIVWDHPELVVPNLTYTIGDTAGTLPTGPGLSSQAVPGFVVGDDGNIQFPYVGSLKAAGRTVAEVQAILQRQLSPYVKDPQVTVSVVAYRSKRIFVEGQVAQPGVKPITNVPMSLAEALSEANGVVAGIGDTGRIQLLRGGRTYELSLSKLADAGIDASMIALHDRDVVRVPPQTYNQVFVTGEVIRPTALPMHDGRLSLSDALASASGVNPATSKPAAIYVVRATSDPASPQVFHLDSTSPVGLALAEHFELQPKDVVYVDATGLARWARVVNLLMPSAQGMNLGKQVAGY</sequence>
<feature type="domain" description="Outer-membrane lipoprotein Wza C-terminal" evidence="17">
    <location>
        <begin position="355"/>
        <end position="376"/>
    </location>
</feature>
<dbReference type="GO" id="GO:0015159">
    <property type="term" value="F:polysaccharide transmembrane transporter activity"/>
    <property type="evidence" value="ECO:0007669"/>
    <property type="project" value="InterPro"/>
</dbReference>
<dbReference type="PROSITE" id="PS51257">
    <property type="entry name" value="PROKAR_LIPOPROTEIN"/>
    <property type="match status" value="1"/>
</dbReference>
<accession>A0A157Z1A4</accession>
<evidence type="ECO:0000256" key="13">
    <source>
        <dbReference type="ARBA" id="ARBA00023237"/>
    </source>
</evidence>
<evidence type="ECO:0000313" key="20">
    <source>
        <dbReference type="Proteomes" id="UP000054903"/>
    </source>
</evidence>
<keyword evidence="8" id="KW-0625">Polysaccharide transport</keyword>
<dbReference type="InterPro" id="IPR040716">
    <property type="entry name" value="Wza_C"/>
</dbReference>
<keyword evidence="3" id="KW-0813">Transport</keyword>
<feature type="domain" description="Polysaccharide export protein N-terminal" evidence="16">
    <location>
        <begin position="78"/>
        <end position="176"/>
    </location>
</feature>
<dbReference type="Gene3D" id="3.30.1950.10">
    <property type="entry name" value="wza like domain"/>
    <property type="match status" value="1"/>
</dbReference>
<evidence type="ECO:0000256" key="5">
    <source>
        <dbReference type="ARBA" id="ARBA00022597"/>
    </source>
</evidence>
<dbReference type="GO" id="GO:0015288">
    <property type="term" value="F:porin activity"/>
    <property type="evidence" value="ECO:0007669"/>
    <property type="project" value="UniProtKB-KW"/>
</dbReference>
<evidence type="ECO:0000256" key="14">
    <source>
        <dbReference type="ARBA" id="ARBA00023288"/>
    </source>
</evidence>
<evidence type="ECO:0000259" key="17">
    <source>
        <dbReference type="Pfam" id="PF18412"/>
    </source>
</evidence>
<evidence type="ECO:0000256" key="15">
    <source>
        <dbReference type="SAM" id="SignalP"/>
    </source>
</evidence>
<dbReference type="AlphaFoldDB" id="A0A157Z1A4"/>
<dbReference type="PANTHER" id="PTHR33619">
    <property type="entry name" value="POLYSACCHARIDE EXPORT PROTEIN GFCE-RELATED"/>
    <property type="match status" value="1"/>
</dbReference>
<comment type="caution">
    <text evidence="19">The sequence shown here is derived from an EMBL/GenBank/DDBJ whole genome shotgun (WGS) entry which is preliminary data.</text>
</comment>
<dbReference type="Proteomes" id="UP000054903">
    <property type="component" value="Unassembled WGS sequence"/>
</dbReference>
<feature type="chain" id="PRO_5007618753" evidence="15">
    <location>
        <begin position="27"/>
        <end position="382"/>
    </location>
</feature>
<keyword evidence="6" id="KW-0812">Transmembrane</keyword>
<dbReference type="PANTHER" id="PTHR33619:SF3">
    <property type="entry name" value="POLYSACCHARIDE EXPORT PROTEIN GFCE-RELATED"/>
    <property type="match status" value="1"/>
</dbReference>
<evidence type="ECO:0000256" key="6">
    <source>
        <dbReference type="ARBA" id="ARBA00022692"/>
    </source>
</evidence>
<dbReference type="Pfam" id="PF18412">
    <property type="entry name" value="Wza_C"/>
    <property type="match status" value="1"/>
</dbReference>
<keyword evidence="10" id="KW-0626">Porin</keyword>
<evidence type="ECO:0000256" key="9">
    <source>
        <dbReference type="ARBA" id="ARBA00023065"/>
    </source>
</evidence>
<evidence type="ECO:0000256" key="10">
    <source>
        <dbReference type="ARBA" id="ARBA00023114"/>
    </source>
</evidence>
<keyword evidence="9" id="KW-0406">Ion transport</keyword>